<feature type="domain" description="Putative zinc-finger" evidence="1">
    <location>
        <begin position="7"/>
        <end position="41"/>
    </location>
</feature>
<dbReference type="OrthoDB" id="8374021at2"/>
<gene>
    <name evidence="2" type="ORF">D3878_17390</name>
</gene>
<organism evidence="2 3">
    <name type="scientific">Noviherbaspirillum sedimenti</name>
    <dbReference type="NCBI Taxonomy" id="2320865"/>
    <lineage>
        <taxon>Bacteria</taxon>
        <taxon>Pseudomonadati</taxon>
        <taxon>Pseudomonadota</taxon>
        <taxon>Betaproteobacteria</taxon>
        <taxon>Burkholderiales</taxon>
        <taxon>Oxalobacteraceae</taxon>
        <taxon>Noviherbaspirillum</taxon>
    </lineage>
</organism>
<dbReference type="Pfam" id="PF13490">
    <property type="entry name" value="zf-HC2"/>
    <property type="match status" value="1"/>
</dbReference>
<evidence type="ECO:0000259" key="1">
    <source>
        <dbReference type="Pfam" id="PF13490"/>
    </source>
</evidence>
<evidence type="ECO:0000313" key="2">
    <source>
        <dbReference type="EMBL" id="RJG03140.1"/>
    </source>
</evidence>
<reference evidence="3" key="1">
    <citation type="submission" date="2018-09" db="EMBL/GenBank/DDBJ databases">
        <authorList>
            <person name="Zhu H."/>
        </authorList>
    </citation>
    <scope>NUCLEOTIDE SEQUENCE [LARGE SCALE GENOMIC DNA]</scope>
    <source>
        <strain evidence="3">K1S02-23</strain>
    </source>
</reference>
<sequence>MGFKLTCKEAHRLTSESFDRDLSLMERTRLRAHVMLCDACHNFTGQMQLIRQTMHKFDSTHQPKAKSLDDTWS</sequence>
<accession>A0A3A3GQ80</accession>
<protein>
    <submittedName>
        <fullName evidence="2">Zf-HC2 domain-containing protein</fullName>
    </submittedName>
</protein>
<comment type="caution">
    <text evidence="2">The sequence shown here is derived from an EMBL/GenBank/DDBJ whole genome shotgun (WGS) entry which is preliminary data.</text>
</comment>
<dbReference type="AlphaFoldDB" id="A0A3A3GQ80"/>
<dbReference type="InterPro" id="IPR027383">
    <property type="entry name" value="Znf_put"/>
</dbReference>
<evidence type="ECO:0000313" key="3">
    <source>
        <dbReference type="Proteomes" id="UP000266327"/>
    </source>
</evidence>
<name>A0A3A3GQ80_9BURK</name>
<proteinExistence type="predicted"/>
<dbReference type="Proteomes" id="UP000266327">
    <property type="component" value="Unassembled WGS sequence"/>
</dbReference>
<keyword evidence="3" id="KW-1185">Reference proteome</keyword>
<dbReference type="RefSeq" id="WP_119786639.1">
    <property type="nucleotide sequence ID" value="NZ_QYUQ01000002.1"/>
</dbReference>
<dbReference type="EMBL" id="QYUQ01000002">
    <property type="protein sequence ID" value="RJG03140.1"/>
    <property type="molecule type" value="Genomic_DNA"/>
</dbReference>